<proteinExistence type="predicted"/>
<sequence>MTDQHEQLPSFQAIFFSQVNELVAALEKMGNLFIEDNHYFFVFIDSDDIMSEEMVKTVRESTRLGQQKHSNFIEKCLVKRELPMTDLLPRSRLALFSNKQPWPIQKTSLSISESDFTLFARLYIPYQARNGDVEKIFQA</sequence>
<protein>
    <submittedName>
        <fullName evidence="1">Uncharacterized protein</fullName>
    </submittedName>
</protein>
<evidence type="ECO:0000313" key="1">
    <source>
        <dbReference type="EMBL" id="GFN87040.1"/>
    </source>
</evidence>
<comment type="caution">
    <text evidence="1">The sequence shown here is derived from an EMBL/GenBank/DDBJ whole genome shotgun (WGS) entry which is preliminary data.</text>
</comment>
<dbReference type="EMBL" id="BLXT01001645">
    <property type="protein sequence ID" value="GFN87040.1"/>
    <property type="molecule type" value="Genomic_DNA"/>
</dbReference>
<dbReference type="PANTHER" id="PTHR47018">
    <property type="entry name" value="CXC DOMAIN-CONTAINING PROTEIN-RELATED"/>
    <property type="match status" value="1"/>
</dbReference>
<reference evidence="1 2" key="1">
    <citation type="journal article" date="2021" name="Elife">
        <title>Chloroplast acquisition without the gene transfer in kleptoplastic sea slugs, Plakobranchus ocellatus.</title>
        <authorList>
            <person name="Maeda T."/>
            <person name="Takahashi S."/>
            <person name="Yoshida T."/>
            <person name="Shimamura S."/>
            <person name="Takaki Y."/>
            <person name="Nagai Y."/>
            <person name="Toyoda A."/>
            <person name="Suzuki Y."/>
            <person name="Arimoto A."/>
            <person name="Ishii H."/>
            <person name="Satoh N."/>
            <person name="Nishiyama T."/>
            <person name="Hasebe M."/>
            <person name="Maruyama T."/>
            <person name="Minagawa J."/>
            <person name="Obokata J."/>
            <person name="Shigenobu S."/>
        </authorList>
    </citation>
    <scope>NUCLEOTIDE SEQUENCE [LARGE SCALE GENOMIC DNA]</scope>
</reference>
<dbReference type="Proteomes" id="UP000735302">
    <property type="component" value="Unassembled WGS sequence"/>
</dbReference>
<keyword evidence="2" id="KW-1185">Reference proteome</keyword>
<accession>A0AAV3YXC8</accession>
<dbReference type="PANTHER" id="PTHR47018:SF4">
    <property type="match status" value="1"/>
</dbReference>
<dbReference type="AlphaFoldDB" id="A0AAV3YXC8"/>
<gene>
    <name evidence="1" type="ORF">PoB_001354600</name>
</gene>
<organism evidence="1 2">
    <name type="scientific">Plakobranchus ocellatus</name>
    <dbReference type="NCBI Taxonomy" id="259542"/>
    <lineage>
        <taxon>Eukaryota</taxon>
        <taxon>Metazoa</taxon>
        <taxon>Spiralia</taxon>
        <taxon>Lophotrochozoa</taxon>
        <taxon>Mollusca</taxon>
        <taxon>Gastropoda</taxon>
        <taxon>Heterobranchia</taxon>
        <taxon>Euthyneura</taxon>
        <taxon>Panpulmonata</taxon>
        <taxon>Sacoglossa</taxon>
        <taxon>Placobranchoidea</taxon>
        <taxon>Plakobranchidae</taxon>
        <taxon>Plakobranchus</taxon>
    </lineage>
</organism>
<evidence type="ECO:0000313" key="2">
    <source>
        <dbReference type="Proteomes" id="UP000735302"/>
    </source>
</evidence>
<name>A0AAV3YXC8_9GAST</name>